<dbReference type="Pfam" id="PF11138">
    <property type="entry name" value="DUF2911"/>
    <property type="match status" value="1"/>
</dbReference>
<organism evidence="1 2">
    <name type="scientific">Negadavirga shengliensis</name>
    <dbReference type="NCBI Taxonomy" id="1389218"/>
    <lineage>
        <taxon>Bacteria</taxon>
        <taxon>Pseudomonadati</taxon>
        <taxon>Bacteroidota</taxon>
        <taxon>Cytophagia</taxon>
        <taxon>Cytophagales</taxon>
        <taxon>Cyclobacteriaceae</taxon>
        <taxon>Negadavirga</taxon>
    </lineage>
</organism>
<dbReference type="Proteomes" id="UP001595818">
    <property type="component" value="Unassembled WGS sequence"/>
</dbReference>
<comment type="caution">
    <text evidence="1">The sequence shown here is derived from an EMBL/GenBank/DDBJ whole genome shotgun (WGS) entry which is preliminary data.</text>
</comment>
<evidence type="ECO:0000313" key="1">
    <source>
        <dbReference type="EMBL" id="MFC4871999.1"/>
    </source>
</evidence>
<gene>
    <name evidence="1" type="ORF">ACFPFU_09890</name>
</gene>
<keyword evidence="2" id="KW-1185">Reference proteome</keyword>
<evidence type="ECO:0000313" key="2">
    <source>
        <dbReference type="Proteomes" id="UP001595818"/>
    </source>
</evidence>
<protein>
    <submittedName>
        <fullName evidence="1">DUF2911 domain-containing protein</fullName>
    </submittedName>
</protein>
<dbReference type="SUPFAM" id="SSF81901">
    <property type="entry name" value="HCP-like"/>
    <property type="match status" value="1"/>
</dbReference>
<dbReference type="InterPro" id="IPR011990">
    <property type="entry name" value="TPR-like_helical_dom_sf"/>
</dbReference>
<dbReference type="RefSeq" id="WP_377063995.1">
    <property type="nucleotide sequence ID" value="NZ_JBHSJJ010000004.1"/>
</dbReference>
<dbReference type="InterPro" id="IPR021314">
    <property type="entry name" value="DUF2911"/>
</dbReference>
<dbReference type="EMBL" id="JBHSJJ010000004">
    <property type="protein sequence ID" value="MFC4871999.1"/>
    <property type="molecule type" value="Genomic_DNA"/>
</dbReference>
<reference evidence="2" key="1">
    <citation type="journal article" date="2019" name="Int. J. Syst. Evol. Microbiol.">
        <title>The Global Catalogue of Microorganisms (GCM) 10K type strain sequencing project: providing services to taxonomists for standard genome sequencing and annotation.</title>
        <authorList>
            <consortium name="The Broad Institute Genomics Platform"/>
            <consortium name="The Broad Institute Genome Sequencing Center for Infectious Disease"/>
            <person name="Wu L."/>
            <person name="Ma J."/>
        </authorList>
    </citation>
    <scope>NUCLEOTIDE SEQUENCE [LARGE SCALE GENOMIC DNA]</scope>
    <source>
        <strain evidence="2">CGMCC 4.7466</strain>
    </source>
</reference>
<dbReference type="Gene3D" id="1.25.40.10">
    <property type="entry name" value="Tetratricopeptide repeat domain"/>
    <property type="match status" value="1"/>
</dbReference>
<name>A0ABV9T018_9BACT</name>
<proteinExistence type="predicted"/>
<accession>A0ABV9T018</accession>
<sequence length="282" mass="31918">MKTKNVYVLSVLLLLINFASYGQIKMPQASPSTKVTQQVGLTNMALEYSRPSKRERKIFGELVPYGAVWRTGANNATTLAFDTEVIIQGNRIPSGKYALYTIPGKGKWDIILSTNTQLWGSIGYTDADDIVRFSVPAKKLKNTVETMEINFSSITDTGTTVGIQWDKTRAEFRVETEVDPIVMQQIKEMIIDKNTDNPGLYFQAANYYYNNNKDLRTALEWIEKSVDADPKYWTVHLKAKIEHSLGMKEEAKKTALQSMELAREANNPDYVGLNERLIKSIK</sequence>